<dbReference type="GO" id="GO:0007005">
    <property type="term" value="P:mitochondrion organization"/>
    <property type="evidence" value="ECO:0007669"/>
    <property type="project" value="InterPro"/>
</dbReference>
<protein>
    <submittedName>
        <fullName evidence="2">Uncharacterized protein</fullName>
    </submittedName>
</protein>
<dbReference type="GO" id="GO:0005739">
    <property type="term" value="C:mitochondrion"/>
    <property type="evidence" value="ECO:0007669"/>
    <property type="project" value="TreeGrafter"/>
</dbReference>
<sequence>MMSSKAGLFSSSSSPSPPISLCNESPDTPACLFPHEDDNYSDIPDCFLPPLEDTSMDIPACFLAVEDDETTLISPSKDIICHGNKELLVPYSLVHICNPKMKRGIKSSYMSGEVIGSASHAPPPATVPGGGSLLEGIGSTIAQGMTFGTGSAVAHRAVDSILGPRTVQHETGSSQAPDAASLPTRNAGTTDACNMHSMAFQEESFLLFPF</sequence>
<organism evidence="2 3">
    <name type="scientific">Platanthera zijinensis</name>
    <dbReference type="NCBI Taxonomy" id="2320716"/>
    <lineage>
        <taxon>Eukaryota</taxon>
        <taxon>Viridiplantae</taxon>
        <taxon>Streptophyta</taxon>
        <taxon>Embryophyta</taxon>
        <taxon>Tracheophyta</taxon>
        <taxon>Spermatophyta</taxon>
        <taxon>Magnoliopsida</taxon>
        <taxon>Liliopsida</taxon>
        <taxon>Asparagales</taxon>
        <taxon>Orchidaceae</taxon>
        <taxon>Orchidoideae</taxon>
        <taxon>Orchideae</taxon>
        <taxon>Orchidinae</taxon>
        <taxon>Platanthera</taxon>
    </lineage>
</organism>
<reference evidence="2 3" key="1">
    <citation type="journal article" date="2022" name="Nat. Plants">
        <title>Genomes of leafy and leafless Platanthera orchids illuminate the evolution of mycoheterotrophy.</title>
        <authorList>
            <person name="Li M.H."/>
            <person name="Liu K.W."/>
            <person name="Li Z."/>
            <person name="Lu H.C."/>
            <person name="Ye Q.L."/>
            <person name="Zhang D."/>
            <person name="Wang J.Y."/>
            <person name="Li Y.F."/>
            <person name="Zhong Z.M."/>
            <person name="Liu X."/>
            <person name="Yu X."/>
            <person name="Liu D.K."/>
            <person name="Tu X.D."/>
            <person name="Liu B."/>
            <person name="Hao Y."/>
            <person name="Liao X.Y."/>
            <person name="Jiang Y.T."/>
            <person name="Sun W.H."/>
            <person name="Chen J."/>
            <person name="Chen Y.Q."/>
            <person name="Ai Y."/>
            <person name="Zhai J.W."/>
            <person name="Wu S.S."/>
            <person name="Zhou Z."/>
            <person name="Hsiao Y.Y."/>
            <person name="Wu W.L."/>
            <person name="Chen Y.Y."/>
            <person name="Lin Y.F."/>
            <person name="Hsu J.L."/>
            <person name="Li C.Y."/>
            <person name="Wang Z.W."/>
            <person name="Zhao X."/>
            <person name="Zhong W.Y."/>
            <person name="Ma X.K."/>
            <person name="Ma L."/>
            <person name="Huang J."/>
            <person name="Chen G.Z."/>
            <person name="Huang M.Z."/>
            <person name="Huang L."/>
            <person name="Peng D.H."/>
            <person name="Luo Y.B."/>
            <person name="Zou S.Q."/>
            <person name="Chen S.P."/>
            <person name="Lan S."/>
            <person name="Tsai W.C."/>
            <person name="Van de Peer Y."/>
            <person name="Liu Z.J."/>
        </authorList>
    </citation>
    <scope>NUCLEOTIDE SEQUENCE [LARGE SCALE GENOMIC DNA]</scope>
    <source>
        <strain evidence="2">Lor287</strain>
    </source>
</reference>
<dbReference type="InterPro" id="IPR055304">
    <property type="entry name" value="CHCHD2/10-like"/>
</dbReference>
<dbReference type="GO" id="GO:0005634">
    <property type="term" value="C:nucleus"/>
    <property type="evidence" value="ECO:0007669"/>
    <property type="project" value="TreeGrafter"/>
</dbReference>
<keyword evidence="3" id="KW-1185">Reference proteome</keyword>
<evidence type="ECO:0000256" key="1">
    <source>
        <dbReference type="SAM" id="MobiDB-lite"/>
    </source>
</evidence>
<accession>A0AAP0BE17</accession>
<feature type="region of interest" description="Disordered" evidence="1">
    <location>
        <begin position="167"/>
        <end position="188"/>
    </location>
</feature>
<name>A0AAP0BE17_9ASPA</name>
<dbReference type="EMBL" id="JBBWWQ010000010">
    <property type="protein sequence ID" value="KAK8936559.1"/>
    <property type="molecule type" value="Genomic_DNA"/>
</dbReference>
<dbReference type="PANTHER" id="PTHR13523:SF2">
    <property type="entry name" value="COILED-COIL-HELIX-COILED-COIL-HELIX DOMAIN CONTAINING 2, ISOFORM A-RELATED"/>
    <property type="match status" value="1"/>
</dbReference>
<evidence type="ECO:0000313" key="3">
    <source>
        <dbReference type="Proteomes" id="UP001418222"/>
    </source>
</evidence>
<proteinExistence type="predicted"/>
<dbReference type="AlphaFoldDB" id="A0AAP0BE17"/>
<gene>
    <name evidence="2" type="ORF">KSP39_PZI012622</name>
</gene>
<evidence type="ECO:0000313" key="2">
    <source>
        <dbReference type="EMBL" id="KAK8936559.1"/>
    </source>
</evidence>
<dbReference type="Proteomes" id="UP001418222">
    <property type="component" value="Unassembled WGS sequence"/>
</dbReference>
<comment type="caution">
    <text evidence="2">The sequence shown here is derived from an EMBL/GenBank/DDBJ whole genome shotgun (WGS) entry which is preliminary data.</text>
</comment>
<dbReference type="PANTHER" id="PTHR13523">
    <property type="entry name" value="COILED-COIL-HELIX-COILED-COIL-HELIX DOMAIN CONTAINING 2/NUR77"/>
    <property type="match status" value="1"/>
</dbReference>
<feature type="region of interest" description="Disordered" evidence="1">
    <location>
        <begin position="1"/>
        <end position="22"/>
    </location>
</feature>